<evidence type="ECO:0000256" key="1">
    <source>
        <dbReference type="SAM" id="Phobius"/>
    </source>
</evidence>
<dbReference type="Proteomes" id="UP000792457">
    <property type="component" value="Unassembled WGS sequence"/>
</dbReference>
<accession>A0A8K0JWE1</accession>
<dbReference type="OrthoDB" id="302728at2759"/>
<sequence>MQEVSCASTSNIRHRVSTVESVEGDNSGSSANDLLLPSKLLSLSISLLVAAFFQAIRCLKGAFASSERIFSSSNQAPSQQMNDYWYLSLQFLFPFYILLLLVEIQQNLMILFPFASLVYGFEATASTLYVFLYIVNVAGLFFSGALLYIHGTILFNGIVSYEKKHKIKDYDFGMGQNVKELLGEKWYLVWFYPFVQSKLPRSGISWEALKRDEKESNKDNVSGKNLVCRVSHDSSEPSSDVFNPNEGTLSADYHPIRPVLFPDPLFTAGKAATDGN</sequence>
<dbReference type="EMBL" id="KZ308153">
    <property type="protein sequence ID" value="KAG8223122.1"/>
    <property type="molecule type" value="Genomic_DNA"/>
</dbReference>
<name>A0A8K0JWE1_LADFU</name>
<proteinExistence type="predicted"/>
<keyword evidence="1" id="KW-0812">Transmembrane</keyword>
<feature type="transmembrane region" description="Helical" evidence="1">
    <location>
        <begin position="40"/>
        <end position="64"/>
    </location>
</feature>
<evidence type="ECO:0000313" key="2">
    <source>
        <dbReference type="EMBL" id="KAG8223122.1"/>
    </source>
</evidence>
<feature type="transmembrane region" description="Helical" evidence="1">
    <location>
        <begin position="84"/>
        <end position="102"/>
    </location>
</feature>
<dbReference type="AlphaFoldDB" id="A0A8K0JWE1"/>
<gene>
    <name evidence="2" type="ORF">J437_LFUL000543</name>
</gene>
<comment type="caution">
    <text evidence="2">The sequence shown here is derived from an EMBL/GenBank/DDBJ whole genome shotgun (WGS) entry which is preliminary data.</text>
</comment>
<keyword evidence="1" id="KW-0472">Membrane</keyword>
<feature type="transmembrane region" description="Helical" evidence="1">
    <location>
        <begin position="109"/>
        <end position="134"/>
    </location>
</feature>
<reference evidence="2" key="1">
    <citation type="submission" date="2013-04" db="EMBL/GenBank/DDBJ databases">
        <authorList>
            <person name="Qu J."/>
            <person name="Murali S.C."/>
            <person name="Bandaranaike D."/>
            <person name="Bellair M."/>
            <person name="Blankenburg K."/>
            <person name="Chao H."/>
            <person name="Dinh H."/>
            <person name="Doddapaneni H."/>
            <person name="Downs B."/>
            <person name="Dugan-Rocha S."/>
            <person name="Elkadiri S."/>
            <person name="Gnanaolivu R.D."/>
            <person name="Hernandez B."/>
            <person name="Javaid M."/>
            <person name="Jayaseelan J.C."/>
            <person name="Lee S."/>
            <person name="Li M."/>
            <person name="Ming W."/>
            <person name="Munidasa M."/>
            <person name="Muniz J."/>
            <person name="Nguyen L."/>
            <person name="Ongeri F."/>
            <person name="Osuji N."/>
            <person name="Pu L.-L."/>
            <person name="Puazo M."/>
            <person name="Qu C."/>
            <person name="Quiroz J."/>
            <person name="Raj R."/>
            <person name="Weissenberger G."/>
            <person name="Xin Y."/>
            <person name="Zou X."/>
            <person name="Han Y."/>
            <person name="Richards S."/>
            <person name="Worley K."/>
            <person name="Muzny D."/>
            <person name="Gibbs R."/>
        </authorList>
    </citation>
    <scope>NUCLEOTIDE SEQUENCE</scope>
    <source>
        <strain evidence="2">Sampled in the wild</strain>
    </source>
</reference>
<reference evidence="2" key="2">
    <citation type="submission" date="2017-10" db="EMBL/GenBank/DDBJ databases">
        <title>Ladona fulva Genome sequencing and assembly.</title>
        <authorList>
            <person name="Murali S."/>
            <person name="Richards S."/>
            <person name="Bandaranaike D."/>
            <person name="Bellair M."/>
            <person name="Blankenburg K."/>
            <person name="Chao H."/>
            <person name="Dinh H."/>
            <person name="Doddapaneni H."/>
            <person name="Dugan-Rocha S."/>
            <person name="Elkadiri S."/>
            <person name="Gnanaolivu R."/>
            <person name="Hernandez B."/>
            <person name="Skinner E."/>
            <person name="Javaid M."/>
            <person name="Lee S."/>
            <person name="Li M."/>
            <person name="Ming W."/>
            <person name="Munidasa M."/>
            <person name="Muniz J."/>
            <person name="Nguyen L."/>
            <person name="Hughes D."/>
            <person name="Osuji N."/>
            <person name="Pu L.-L."/>
            <person name="Puazo M."/>
            <person name="Qu C."/>
            <person name="Quiroz J."/>
            <person name="Raj R."/>
            <person name="Weissenberger G."/>
            <person name="Xin Y."/>
            <person name="Zou X."/>
            <person name="Han Y."/>
            <person name="Worley K."/>
            <person name="Muzny D."/>
            <person name="Gibbs R."/>
        </authorList>
    </citation>
    <scope>NUCLEOTIDE SEQUENCE</scope>
    <source>
        <strain evidence="2">Sampled in the wild</strain>
    </source>
</reference>
<feature type="transmembrane region" description="Helical" evidence="1">
    <location>
        <begin position="140"/>
        <end position="159"/>
    </location>
</feature>
<evidence type="ECO:0000313" key="3">
    <source>
        <dbReference type="Proteomes" id="UP000792457"/>
    </source>
</evidence>
<protein>
    <submittedName>
        <fullName evidence="2">Uncharacterized protein</fullName>
    </submittedName>
</protein>
<keyword evidence="3" id="KW-1185">Reference proteome</keyword>
<keyword evidence="1" id="KW-1133">Transmembrane helix</keyword>
<organism evidence="2 3">
    <name type="scientific">Ladona fulva</name>
    <name type="common">Scarce chaser dragonfly</name>
    <name type="synonym">Libellula fulva</name>
    <dbReference type="NCBI Taxonomy" id="123851"/>
    <lineage>
        <taxon>Eukaryota</taxon>
        <taxon>Metazoa</taxon>
        <taxon>Ecdysozoa</taxon>
        <taxon>Arthropoda</taxon>
        <taxon>Hexapoda</taxon>
        <taxon>Insecta</taxon>
        <taxon>Pterygota</taxon>
        <taxon>Palaeoptera</taxon>
        <taxon>Odonata</taxon>
        <taxon>Epiprocta</taxon>
        <taxon>Anisoptera</taxon>
        <taxon>Libelluloidea</taxon>
        <taxon>Libellulidae</taxon>
        <taxon>Ladona</taxon>
    </lineage>
</organism>